<dbReference type="PANTHER" id="PTHR43687">
    <property type="entry name" value="ADENYLYLSULFATE REDUCTASE, BETA SUBUNIT"/>
    <property type="match status" value="1"/>
</dbReference>
<dbReference type="PROSITE" id="PS00198">
    <property type="entry name" value="4FE4S_FER_1"/>
    <property type="match status" value="3"/>
</dbReference>
<dbReference type="PROSITE" id="PS51379">
    <property type="entry name" value="4FE4S_FER_2"/>
    <property type="match status" value="3"/>
</dbReference>
<keyword evidence="1" id="KW-0004">4Fe-4S</keyword>
<keyword evidence="3" id="KW-0408">Iron</keyword>
<feature type="region of interest" description="Disordered" evidence="5">
    <location>
        <begin position="624"/>
        <end position="654"/>
    </location>
</feature>
<evidence type="ECO:0000313" key="7">
    <source>
        <dbReference type="EMBL" id="SEG45042.1"/>
    </source>
</evidence>
<dbReference type="GO" id="GO:0046872">
    <property type="term" value="F:metal ion binding"/>
    <property type="evidence" value="ECO:0007669"/>
    <property type="project" value="UniProtKB-KW"/>
</dbReference>
<dbReference type="EMBL" id="FNUZ01000004">
    <property type="protein sequence ID" value="SEG45042.1"/>
    <property type="molecule type" value="Genomic_DNA"/>
</dbReference>
<evidence type="ECO:0000256" key="1">
    <source>
        <dbReference type="ARBA" id="ARBA00022485"/>
    </source>
</evidence>
<reference evidence="7 8" key="1">
    <citation type="submission" date="2016-10" db="EMBL/GenBank/DDBJ databases">
        <authorList>
            <person name="de Groot N.N."/>
        </authorList>
    </citation>
    <scope>NUCLEOTIDE SEQUENCE [LARGE SCALE GENOMIC DNA]</scope>
    <source>
        <strain evidence="7 8">DSM 26915</strain>
    </source>
</reference>
<dbReference type="Gene3D" id="3.30.70.20">
    <property type="match status" value="2"/>
</dbReference>
<keyword evidence="2" id="KW-0479">Metal-binding</keyword>
<dbReference type="SUPFAM" id="SSF54862">
    <property type="entry name" value="4Fe-4S ferredoxins"/>
    <property type="match status" value="1"/>
</dbReference>
<dbReference type="Pfam" id="PF13187">
    <property type="entry name" value="Fer4_9"/>
    <property type="match status" value="1"/>
</dbReference>
<organism evidence="7 8">
    <name type="scientific">Thalassococcus halodurans</name>
    <dbReference type="NCBI Taxonomy" id="373675"/>
    <lineage>
        <taxon>Bacteria</taxon>
        <taxon>Pseudomonadati</taxon>
        <taxon>Pseudomonadota</taxon>
        <taxon>Alphaproteobacteria</taxon>
        <taxon>Rhodobacterales</taxon>
        <taxon>Roseobacteraceae</taxon>
        <taxon>Thalassococcus</taxon>
    </lineage>
</organism>
<evidence type="ECO:0000256" key="5">
    <source>
        <dbReference type="SAM" id="MobiDB-lite"/>
    </source>
</evidence>
<dbReference type="InterPro" id="IPR017896">
    <property type="entry name" value="4Fe4S_Fe-S-bd"/>
</dbReference>
<proteinExistence type="predicted"/>
<feature type="domain" description="4Fe-4S ferredoxin-type" evidence="6">
    <location>
        <begin position="296"/>
        <end position="325"/>
    </location>
</feature>
<dbReference type="GO" id="GO:0051539">
    <property type="term" value="F:4 iron, 4 sulfur cluster binding"/>
    <property type="evidence" value="ECO:0007669"/>
    <property type="project" value="UniProtKB-KW"/>
</dbReference>
<sequence>MSKRILLCDCMATQNVDLDAIKDGTELSAGRIYTNLCQQEAERAAQEIAKGDVIIACGQERAFFEMLSEELDAEPPQCIDIRDRAGWSDEGKRAGPKQAALIADALLDVPAERTVDVASEGTCLIIGTGEVAFAAAQSLCEDLAITVLQLDDTDAPSDRRFDIVRGKLARATGSLGAFETRIDSFQSLLPGGRGAFSFSAPKNGAKAECDLILDLSGGNPLFPAHEKRDGYLRADPRNPVAVAEASAQAMRMVGTFEKPLYVRLEPSMCAHSRAEKVACSNCLNACPTGALTPNGDHIAIDPMICAGCGACSALCPSGAITYDAPPVSALFRRIDTLVRAYRKAGGSAPRLLVHDEDFGKEMIELAARHGRGVPADVIPMSVSALAGFGHAEMLAALGAGFAGVTVLLAPKSDRETLENQVALAKALAGGKPVDLIDPTDPDALSDVLYVETGPAVATPALPMGTRRQVTRVAAKALSPEGGVLDLPEGAPYGAVLVDTDACTLCLSCVSLCPSGALGDNPDKPQLLFQEDACLQCGLCSNICPEKAITLQPRMNLEDNALSQQVLNEEEPFACIECGSLFGVKSTIERISEKLAGTNAMFNNPDALKMIQMCDDCRVRAQFHSNNNPFQMGEPRRPRTTDDYLNNGPSKRRDH</sequence>
<evidence type="ECO:0000256" key="2">
    <source>
        <dbReference type="ARBA" id="ARBA00022723"/>
    </source>
</evidence>
<dbReference type="InterPro" id="IPR050572">
    <property type="entry name" value="Fe-S_Ferredoxin"/>
</dbReference>
<accession>A0A1H6A9K1</accession>
<feature type="domain" description="4Fe-4S ferredoxin-type" evidence="6">
    <location>
        <begin position="493"/>
        <end position="522"/>
    </location>
</feature>
<dbReference type="OrthoDB" id="9800445at2"/>
<evidence type="ECO:0000256" key="4">
    <source>
        <dbReference type="ARBA" id="ARBA00023014"/>
    </source>
</evidence>
<dbReference type="RefSeq" id="WP_103911254.1">
    <property type="nucleotide sequence ID" value="NZ_FNUZ01000004.1"/>
</dbReference>
<evidence type="ECO:0000259" key="6">
    <source>
        <dbReference type="PROSITE" id="PS51379"/>
    </source>
</evidence>
<keyword evidence="4" id="KW-0411">Iron-sulfur</keyword>
<protein>
    <submittedName>
        <fullName evidence="7">4Fe-4S dicluster domain-containing protein</fullName>
    </submittedName>
</protein>
<dbReference type="PANTHER" id="PTHR43687:SF4">
    <property type="entry name" value="BLR5484 PROTEIN"/>
    <property type="match status" value="1"/>
</dbReference>
<evidence type="ECO:0000313" key="8">
    <source>
        <dbReference type="Proteomes" id="UP000236752"/>
    </source>
</evidence>
<dbReference type="Proteomes" id="UP000236752">
    <property type="component" value="Unassembled WGS sequence"/>
</dbReference>
<keyword evidence="8" id="KW-1185">Reference proteome</keyword>
<evidence type="ECO:0000256" key="3">
    <source>
        <dbReference type="ARBA" id="ARBA00023004"/>
    </source>
</evidence>
<gene>
    <name evidence="7" type="ORF">SAMN04488045_2916</name>
</gene>
<dbReference type="AlphaFoldDB" id="A0A1H6A9K1"/>
<dbReference type="Pfam" id="PF12838">
    <property type="entry name" value="Fer4_7"/>
    <property type="match status" value="1"/>
</dbReference>
<dbReference type="InterPro" id="IPR017900">
    <property type="entry name" value="4Fe4S_Fe_S_CS"/>
</dbReference>
<feature type="domain" description="4Fe-4S ferredoxin-type" evidence="6">
    <location>
        <begin position="524"/>
        <end position="553"/>
    </location>
</feature>
<name>A0A1H6A9K1_9RHOB</name>